<dbReference type="FunFam" id="3.30.300.30:FF:000008">
    <property type="entry name" value="2,3-dihydroxybenzoate-AMP ligase"/>
    <property type="match status" value="1"/>
</dbReference>
<accession>A0A285L263</accession>
<dbReference type="InterPro" id="IPR025110">
    <property type="entry name" value="AMP-bd_C"/>
</dbReference>
<gene>
    <name evidence="5" type="ORF">SAMN04244553_1464</name>
</gene>
<evidence type="ECO:0000313" key="6">
    <source>
        <dbReference type="Proteomes" id="UP000219565"/>
    </source>
</evidence>
<protein>
    <submittedName>
        <fullName evidence="5">Fatty-acyl-CoA synthase</fullName>
    </submittedName>
</protein>
<dbReference type="Gene3D" id="3.30.300.30">
    <property type="match status" value="1"/>
</dbReference>
<dbReference type="AlphaFoldDB" id="A0A285L263"/>
<dbReference type="InterPro" id="IPR020845">
    <property type="entry name" value="AMP-binding_CS"/>
</dbReference>
<dbReference type="Pfam" id="PF00501">
    <property type="entry name" value="AMP-binding"/>
    <property type="match status" value="1"/>
</dbReference>
<dbReference type="Gene3D" id="3.40.50.12780">
    <property type="entry name" value="N-terminal domain of ligase-like"/>
    <property type="match status" value="1"/>
</dbReference>
<dbReference type="GO" id="GO:0031956">
    <property type="term" value="F:medium-chain fatty acid-CoA ligase activity"/>
    <property type="evidence" value="ECO:0007669"/>
    <property type="project" value="TreeGrafter"/>
</dbReference>
<sequence length="501" mass="53101">MNVRNRGLGSWPARRARMTPTAVAVTADDRQITYAQLRERVDRAAQVLRALGVGAGDRVAYLGPNHPVYLEILFAAGRLGAVFVPLNNRSAVAEIEYALTDSGARVLVHHCEHDAAVAALPGAAALGIVRVGGAGGYDDLLAAASAEPIEVEVGLDDDCLIMYTSGSTGRPKGAVLTHGNLTWNALNVLVESDVTGAEVSLVAAPLFHAAALGMICLPTLLKGGRVVLLAKFDPARVLELIERERVTWMFGVPTMFDALAAQPGWADADLSSLRILLCGGAPVPHATIARYVERGLGFVQGYGMTEAAPGVLVLDRAHAEAKLGSAGVPSFFTDVRIVDAEGAQVAPGERGEVLVSGPNVMRGYWNRPDATAEALRDGWFHSGDVATVDADGYAYIVDRVKDVIISGGENIYPAEVENEIAHHPQVAACAVIGVPDEKWGEVGRAVVVAREGTQPDADELLAFLRERLAGFKIPRSVVFVDELPTTGSGKIRKTEVKKQYG</sequence>
<dbReference type="PANTHER" id="PTHR43201">
    <property type="entry name" value="ACYL-COA SYNTHETASE"/>
    <property type="match status" value="1"/>
</dbReference>
<dbReference type="GO" id="GO:0006631">
    <property type="term" value="P:fatty acid metabolic process"/>
    <property type="evidence" value="ECO:0007669"/>
    <property type="project" value="TreeGrafter"/>
</dbReference>
<dbReference type="STRING" id="1379680.GCA_001612615_02108"/>
<keyword evidence="2" id="KW-0436">Ligase</keyword>
<dbReference type="InterPro" id="IPR045851">
    <property type="entry name" value="AMP-bd_C_sf"/>
</dbReference>
<dbReference type="NCBIfam" id="NF004837">
    <property type="entry name" value="PRK06187.1"/>
    <property type="match status" value="1"/>
</dbReference>
<feature type="domain" description="AMP-binding enzyme C-terminal" evidence="4">
    <location>
        <begin position="415"/>
        <end position="490"/>
    </location>
</feature>
<dbReference type="EMBL" id="OBEG01000001">
    <property type="protein sequence ID" value="SNY78994.1"/>
    <property type="molecule type" value="Genomic_DNA"/>
</dbReference>
<dbReference type="InterPro" id="IPR000873">
    <property type="entry name" value="AMP-dep_synth/lig_dom"/>
</dbReference>
<dbReference type="SUPFAM" id="SSF56801">
    <property type="entry name" value="Acetyl-CoA synthetase-like"/>
    <property type="match status" value="1"/>
</dbReference>
<dbReference type="Proteomes" id="UP000219565">
    <property type="component" value="Unassembled WGS sequence"/>
</dbReference>
<keyword evidence="6" id="KW-1185">Reference proteome</keyword>
<feature type="domain" description="AMP-dependent synthetase/ligase" evidence="3">
    <location>
        <begin position="14"/>
        <end position="365"/>
    </location>
</feature>
<organism evidence="5 6">
    <name type="scientific">Nocardia amikacinitolerans</name>
    <dbReference type="NCBI Taxonomy" id="756689"/>
    <lineage>
        <taxon>Bacteria</taxon>
        <taxon>Bacillati</taxon>
        <taxon>Actinomycetota</taxon>
        <taxon>Actinomycetes</taxon>
        <taxon>Mycobacteriales</taxon>
        <taxon>Nocardiaceae</taxon>
        <taxon>Nocardia</taxon>
    </lineage>
</organism>
<evidence type="ECO:0000313" key="5">
    <source>
        <dbReference type="EMBL" id="SNY78994.1"/>
    </source>
</evidence>
<name>A0A285L263_9NOCA</name>
<evidence type="ECO:0000259" key="3">
    <source>
        <dbReference type="Pfam" id="PF00501"/>
    </source>
</evidence>
<proteinExistence type="inferred from homology"/>
<dbReference type="PANTHER" id="PTHR43201:SF5">
    <property type="entry name" value="MEDIUM-CHAIN ACYL-COA LIGASE ACSF2, MITOCHONDRIAL"/>
    <property type="match status" value="1"/>
</dbReference>
<reference evidence="5 6" key="1">
    <citation type="submission" date="2017-09" db="EMBL/GenBank/DDBJ databases">
        <authorList>
            <person name="Ehlers B."/>
            <person name="Leendertz F.H."/>
        </authorList>
    </citation>
    <scope>NUCLEOTIDE SEQUENCE [LARGE SCALE GENOMIC DNA]</scope>
    <source>
        <strain evidence="5 6">DSM 45537</strain>
    </source>
</reference>
<dbReference type="PROSITE" id="PS00455">
    <property type="entry name" value="AMP_BINDING"/>
    <property type="match status" value="1"/>
</dbReference>
<dbReference type="CDD" id="cd17631">
    <property type="entry name" value="FACL_FadD13-like"/>
    <property type="match status" value="1"/>
</dbReference>
<evidence type="ECO:0000256" key="2">
    <source>
        <dbReference type="ARBA" id="ARBA00022598"/>
    </source>
</evidence>
<dbReference type="Pfam" id="PF13193">
    <property type="entry name" value="AMP-binding_C"/>
    <property type="match status" value="1"/>
</dbReference>
<dbReference type="InterPro" id="IPR042099">
    <property type="entry name" value="ANL_N_sf"/>
</dbReference>
<comment type="similarity">
    <text evidence="1">Belongs to the ATP-dependent AMP-binding enzyme family.</text>
</comment>
<evidence type="ECO:0000256" key="1">
    <source>
        <dbReference type="ARBA" id="ARBA00006432"/>
    </source>
</evidence>
<dbReference type="RefSeq" id="WP_245909944.1">
    <property type="nucleotide sequence ID" value="NZ_JAMTCW010000005.1"/>
</dbReference>
<evidence type="ECO:0000259" key="4">
    <source>
        <dbReference type="Pfam" id="PF13193"/>
    </source>
</evidence>